<dbReference type="Gene3D" id="3.30.750.24">
    <property type="entry name" value="STAS domain"/>
    <property type="match status" value="1"/>
</dbReference>
<dbReference type="KEGG" id="mech:Q9L42_011225"/>
<dbReference type="Pfam" id="PF01740">
    <property type="entry name" value="STAS"/>
    <property type="match status" value="1"/>
</dbReference>
<accession>A0AAU7NPR8</accession>
<feature type="domain" description="STAS" evidence="1">
    <location>
        <begin position="3"/>
        <end position="101"/>
    </location>
</feature>
<dbReference type="EMBL" id="CP157743">
    <property type="protein sequence ID" value="XBS18948.1"/>
    <property type="molecule type" value="Genomic_DNA"/>
</dbReference>
<protein>
    <submittedName>
        <fullName evidence="2">STAS domain-containing protein</fullName>
    </submittedName>
</protein>
<dbReference type="InterPro" id="IPR036513">
    <property type="entry name" value="STAS_dom_sf"/>
</dbReference>
<dbReference type="AlphaFoldDB" id="A0AAU7NPR8"/>
<evidence type="ECO:0000259" key="1">
    <source>
        <dbReference type="PROSITE" id="PS50801"/>
    </source>
</evidence>
<dbReference type="PANTHER" id="PTHR33495:SF15">
    <property type="entry name" value="STAS DOMAIN-CONTAINING PROTEIN"/>
    <property type="match status" value="1"/>
</dbReference>
<evidence type="ECO:0000313" key="2">
    <source>
        <dbReference type="EMBL" id="XBS18948.1"/>
    </source>
</evidence>
<reference evidence="2 3" key="1">
    <citation type="journal article" date="2024" name="Microbiology">
        <title>Methylomarinum rosea sp. nov., a novel halophilic methanotrophic bacterium from the hypersaline Lake Elton.</title>
        <authorList>
            <person name="Suleimanov R.Z."/>
            <person name="Oshkin I.Y."/>
            <person name="Danilova O.V."/>
            <person name="Suzina N.E."/>
            <person name="Dedysh S.N."/>
        </authorList>
    </citation>
    <scope>NUCLEOTIDE SEQUENCE [LARGE SCALE GENOMIC DNA]</scope>
    <source>
        <strain evidence="2 3">Ch1-1</strain>
    </source>
</reference>
<proteinExistence type="predicted"/>
<dbReference type="PROSITE" id="PS50801">
    <property type="entry name" value="STAS"/>
    <property type="match status" value="1"/>
</dbReference>
<dbReference type="InterPro" id="IPR002645">
    <property type="entry name" value="STAS_dom"/>
</dbReference>
<name>A0AAU7NPR8_9GAMM</name>
<dbReference type="RefSeq" id="WP_305908312.1">
    <property type="nucleotide sequence ID" value="NZ_CP157743.1"/>
</dbReference>
<dbReference type="GO" id="GO:0043856">
    <property type="term" value="F:anti-sigma factor antagonist activity"/>
    <property type="evidence" value="ECO:0007669"/>
    <property type="project" value="TreeGrafter"/>
</dbReference>
<dbReference type="PANTHER" id="PTHR33495">
    <property type="entry name" value="ANTI-SIGMA FACTOR ANTAGONIST TM_1081-RELATED-RELATED"/>
    <property type="match status" value="1"/>
</dbReference>
<sequence>MGVTTKLDSNTGTLHIEVSGRFDFGVHQQFRDATNLTDDKINVIEVNLAQTDYLDSSALGMLLVLRDRLGENRNAVRIKNAKPEVRKILEIANFDKLFTLV</sequence>
<dbReference type="CDD" id="cd07043">
    <property type="entry name" value="STAS_anti-anti-sigma_factors"/>
    <property type="match status" value="1"/>
</dbReference>
<gene>
    <name evidence="2" type="ORF">Q9L42_011225</name>
</gene>
<organism evidence="2 3">
    <name type="scientific">Methylomarinum roseum</name>
    <dbReference type="NCBI Taxonomy" id="3067653"/>
    <lineage>
        <taxon>Bacteria</taxon>
        <taxon>Pseudomonadati</taxon>
        <taxon>Pseudomonadota</taxon>
        <taxon>Gammaproteobacteria</taxon>
        <taxon>Methylococcales</taxon>
        <taxon>Methylococcaceae</taxon>
        <taxon>Methylomarinum</taxon>
    </lineage>
</organism>
<dbReference type="Proteomes" id="UP001225378">
    <property type="component" value="Chromosome"/>
</dbReference>
<keyword evidence="3" id="KW-1185">Reference proteome</keyword>
<dbReference type="SUPFAM" id="SSF52091">
    <property type="entry name" value="SpoIIaa-like"/>
    <property type="match status" value="1"/>
</dbReference>
<evidence type="ECO:0000313" key="3">
    <source>
        <dbReference type="Proteomes" id="UP001225378"/>
    </source>
</evidence>